<organism evidence="1 2">
    <name type="scientific">Mycena venus</name>
    <dbReference type="NCBI Taxonomy" id="2733690"/>
    <lineage>
        <taxon>Eukaryota</taxon>
        <taxon>Fungi</taxon>
        <taxon>Dikarya</taxon>
        <taxon>Basidiomycota</taxon>
        <taxon>Agaricomycotina</taxon>
        <taxon>Agaricomycetes</taxon>
        <taxon>Agaricomycetidae</taxon>
        <taxon>Agaricales</taxon>
        <taxon>Marasmiineae</taxon>
        <taxon>Mycenaceae</taxon>
        <taxon>Mycena</taxon>
    </lineage>
</organism>
<keyword evidence="2" id="KW-1185">Reference proteome</keyword>
<reference evidence="1" key="1">
    <citation type="submission" date="2020-05" db="EMBL/GenBank/DDBJ databases">
        <title>Mycena genomes resolve the evolution of fungal bioluminescence.</title>
        <authorList>
            <person name="Tsai I.J."/>
        </authorList>
    </citation>
    <scope>NUCLEOTIDE SEQUENCE</scope>
    <source>
        <strain evidence="1">CCC161011</strain>
    </source>
</reference>
<evidence type="ECO:0000313" key="1">
    <source>
        <dbReference type="EMBL" id="KAF7360681.1"/>
    </source>
</evidence>
<gene>
    <name evidence="1" type="ORF">MVEN_00799900</name>
</gene>
<sequence length="133" mass="15537">MLGRKTTTLRTSGFFSGSAGKIHWRDKTFEIGGKTKKWRKVERSGGWFTSGREWEWSGHTYTVKHAHHRWTVTDSHEEVAHFTPYKSHLLRSNEHASLHFTSAIQDEHQRAFIILVLLYSETKRKDKQAKATE</sequence>
<dbReference type="AlphaFoldDB" id="A0A8H6YLZ4"/>
<dbReference type="OrthoDB" id="2998550at2759"/>
<comment type="caution">
    <text evidence="1">The sequence shown here is derived from an EMBL/GenBank/DDBJ whole genome shotgun (WGS) entry which is preliminary data.</text>
</comment>
<dbReference type="EMBL" id="JACAZI010000005">
    <property type="protein sequence ID" value="KAF7360681.1"/>
    <property type="molecule type" value="Genomic_DNA"/>
</dbReference>
<proteinExistence type="predicted"/>
<evidence type="ECO:0000313" key="2">
    <source>
        <dbReference type="Proteomes" id="UP000620124"/>
    </source>
</evidence>
<dbReference type="Proteomes" id="UP000620124">
    <property type="component" value="Unassembled WGS sequence"/>
</dbReference>
<name>A0A8H6YLZ4_9AGAR</name>
<protein>
    <submittedName>
        <fullName evidence="1">Uncharacterized protein</fullName>
    </submittedName>
</protein>
<accession>A0A8H6YLZ4</accession>